<sequence>MQRAFPGSPLTVYTAETLRGREAALISRVIGLPVAQFRKVNHSERPGFSRNAVEAMRASWEAGRPWPHQRWREVVAAHPRSASPGFDPWSPEERDFFDRRHESDLEAIAALPGWSFWGWRNSEAD</sequence>
<organism evidence="1 2">
    <name type="scientific">Roseivivax halodurans JCM 10272</name>
    <dbReference type="NCBI Taxonomy" id="1449350"/>
    <lineage>
        <taxon>Bacteria</taxon>
        <taxon>Pseudomonadati</taxon>
        <taxon>Pseudomonadota</taxon>
        <taxon>Alphaproteobacteria</taxon>
        <taxon>Rhodobacterales</taxon>
        <taxon>Roseobacteraceae</taxon>
        <taxon>Roseivivax</taxon>
    </lineage>
</organism>
<gene>
    <name evidence="1" type="ORF">OCH239_10235</name>
</gene>
<reference evidence="1 2" key="1">
    <citation type="submission" date="2014-01" db="EMBL/GenBank/DDBJ databases">
        <title>Roseivivax halodurans JCM 10272 Genome Sequencing.</title>
        <authorList>
            <person name="Lai Q."/>
            <person name="Li G."/>
            <person name="Shao Z."/>
        </authorList>
    </citation>
    <scope>NUCLEOTIDE SEQUENCE [LARGE SCALE GENOMIC DNA]</scope>
    <source>
        <strain evidence="1 2">JCM 10272</strain>
    </source>
</reference>
<evidence type="ECO:0000313" key="1">
    <source>
        <dbReference type="EMBL" id="ETX13484.1"/>
    </source>
</evidence>
<dbReference type="AlphaFoldDB" id="X7EBN4"/>
<dbReference type="EMBL" id="JALZ01000025">
    <property type="protein sequence ID" value="ETX13484.1"/>
    <property type="molecule type" value="Genomic_DNA"/>
</dbReference>
<comment type="caution">
    <text evidence="1">The sequence shown here is derived from an EMBL/GenBank/DDBJ whole genome shotgun (WGS) entry which is preliminary data.</text>
</comment>
<dbReference type="STRING" id="1449350.OCH239_10235"/>
<dbReference type="Proteomes" id="UP000022447">
    <property type="component" value="Unassembled WGS sequence"/>
</dbReference>
<keyword evidence="2" id="KW-1185">Reference proteome</keyword>
<name>X7EBN4_9RHOB</name>
<protein>
    <submittedName>
        <fullName evidence="1">Uncharacterized protein</fullName>
    </submittedName>
</protein>
<proteinExistence type="predicted"/>
<evidence type="ECO:0000313" key="2">
    <source>
        <dbReference type="Proteomes" id="UP000022447"/>
    </source>
</evidence>
<accession>X7EBN4</accession>